<organism evidence="4 5">
    <name type="scientific">Mycobacterium heckeshornense</name>
    <dbReference type="NCBI Taxonomy" id="110505"/>
    <lineage>
        <taxon>Bacteria</taxon>
        <taxon>Bacillati</taxon>
        <taxon>Actinomycetota</taxon>
        <taxon>Actinomycetes</taxon>
        <taxon>Mycobacteriales</taxon>
        <taxon>Mycobacteriaceae</taxon>
        <taxon>Mycobacterium</taxon>
    </lineage>
</organism>
<gene>
    <name evidence="4" type="ORF">MHEC_12090</name>
</gene>
<evidence type="ECO:0000256" key="1">
    <source>
        <dbReference type="SAM" id="Coils"/>
    </source>
</evidence>
<feature type="coiled-coil region" evidence="1">
    <location>
        <begin position="79"/>
        <end position="106"/>
    </location>
</feature>
<proteinExistence type="predicted"/>
<evidence type="ECO:0000256" key="2">
    <source>
        <dbReference type="SAM" id="MobiDB-lite"/>
    </source>
</evidence>
<sequence length="451" mass="49545">MTLSVADIDRWNAEAVREVFHVATARGQATLEVSRQLGSLAVFDTWEGQTADARKHQNAQIRKDLDAHGNEALAVGRAANQAADGIENVQAKLRQLRADAAALNMTIDPMTNAVVPSSTFKGLPIEALIAEQQLQPRLDEILAEANAVDSELAAAINMADGDRPIPPGPHDNRPQIQDALSKPLPEDPKQFNDLWNQLTPEEKDWLYSRDHNIGNHPGMAWDPPDHLGKDHYNRMHRDELQEANQTELDGLRAAHSDWANGKAPFLMSKEYADWKNRWDAANRAHDGYAKVKDALGPPPDKVVPGKLPRYLRVIDDLGHAAVAINNPDTARRNATFVPGTGQDLTRFDASAGKSERMLQATLNADKSLRPSDVSVTTWMGYDRPMSVFDAASTSYAHNGAPHWRISKPDCGPLTTMSLPVAHRSTRLSGTAMVPPKSAQLHSTAITWTPIM</sequence>
<keyword evidence="1" id="KW-0175">Coiled coil</keyword>
<reference evidence="4 5" key="1">
    <citation type="submission" date="2020-12" db="EMBL/GenBank/DDBJ databases">
        <title>Complete genome sequence of Mycobacterium heckeshornense JCM 15655T, closely related to a pathogenic non-tuberculous mycobacterial species Mycobacterium xenopi.</title>
        <authorList>
            <person name="Yoshida M."/>
            <person name="Fukano H."/>
            <person name="Asakura T."/>
            <person name="Suzuki M."/>
            <person name="Hoshino Y."/>
        </authorList>
    </citation>
    <scope>NUCLEOTIDE SEQUENCE [LARGE SCALE GENOMIC DNA]</scope>
    <source>
        <strain evidence="4 5">JCM 15655</strain>
    </source>
</reference>
<dbReference type="AlphaFoldDB" id="A0A7R7JGF2"/>
<dbReference type="Proteomes" id="UP000595446">
    <property type="component" value="Chromosome"/>
</dbReference>
<dbReference type="Pfam" id="PF06259">
    <property type="entry name" value="Abhydrolase_8"/>
    <property type="match status" value="1"/>
</dbReference>
<keyword evidence="5" id="KW-1185">Reference proteome</keyword>
<accession>A0A7R7JGF2</accession>
<evidence type="ECO:0000313" key="5">
    <source>
        <dbReference type="Proteomes" id="UP000595446"/>
    </source>
</evidence>
<feature type="region of interest" description="Disordered" evidence="2">
    <location>
        <begin position="160"/>
        <end position="192"/>
    </location>
</feature>
<protein>
    <recommendedName>
        <fullName evidence="3">DUF1023 domain-containing protein</fullName>
    </recommendedName>
</protein>
<dbReference type="InterPro" id="IPR010427">
    <property type="entry name" value="DUF1023"/>
</dbReference>
<dbReference type="EMBL" id="AP024237">
    <property type="protein sequence ID" value="BCO34776.1"/>
    <property type="molecule type" value="Genomic_DNA"/>
</dbReference>
<evidence type="ECO:0000259" key="3">
    <source>
        <dbReference type="Pfam" id="PF06259"/>
    </source>
</evidence>
<feature type="domain" description="DUF1023" evidence="3">
    <location>
        <begin position="318"/>
        <end position="402"/>
    </location>
</feature>
<evidence type="ECO:0000313" key="4">
    <source>
        <dbReference type="EMBL" id="BCO34776.1"/>
    </source>
</evidence>
<name>A0A7R7JGF2_9MYCO</name>
<dbReference type="RefSeq" id="WP_048892345.1">
    <property type="nucleotide sequence ID" value="NZ_AP024237.1"/>
</dbReference>